<sequence length="154" mass="17299">MHPSCSGRPLVTRSPRVPDVRSSNPDTAIVYVFLVIYNSSKPQFQWLLSLNSSTLKHSENTFACSNGKIQMHPSCSGRPLVTRSPRVPDVRSSNPDTAIVYVFLVIYNSSKPQFQWLLSLVSPRGMFGVQTPTRPLCPEFISRHGYWICTADEL</sequence>
<name>A0A075A0W9_OPIVI</name>
<dbReference type="Proteomes" id="UP000054324">
    <property type="component" value="Unassembled WGS sequence"/>
</dbReference>
<dbReference type="EMBL" id="KL596640">
    <property type="protein sequence ID" value="KER31902.1"/>
    <property type="molecule type" value="Genomic_DNA"/>
</dbReference>
<dbReference type="KEGG" id="ovi:T265_12904"/>
<feature type="non-terminal residue" evidence="2">
    <location>
        <position position="154"/>
    </location>
</feature>
<protein>
    <submittedName>
        <fullName evidence="2">Uncharacterized protein</fullName>
    </submittedName>
</protein>
<dbReference type="CTD" id="20327072"/>
<dbReference type="AlphaFoldDB" id="A0A075A0W9"/>
<reference evidence="2 3" key="1">
    <citation type="submission" date="2013-11" db="EMBL/GenBank/DDBJ databases">
        <title>Opisthorchis viverrini - life in the bile duct.</title>
        <authorList>
            <person name="Young N.D."/>
            <person name="Nagarajan N."/>
            <person name="Lin S.J."/>
            <person name="Korhonen P.K."/>
            <person name="Jex A.R."/>
            <person name="Hall R.S."/>
            <person name="Safavi-Hemami H."/>
            <person name="Kaewkong W."/>
            <person name="Bertrand D."/>
            <person name="Gao S."/>
            <person name="Seet Q."/>
            <person name="Wongkham S."/>
            <person name="Teh B.T."/>
            <person name="Wongkham C."/>
            <person name="Intapan P.M."/>
            <person name="Maleewong W."/>
            <person name="Yang X."/>
            <person name="Hu M."/>
            <person name="Wang Z."/>
            <person name="Hofmann A."/>
            <person name="Sternberg P.W."/>
            <person name="Tan P."/>
            <person name="Wang J."/>
            <person name="Gasser R.B."/>
        </authorList>
    </citation>
    <scope>NUCLEOTIDE SEQUENCE [LARGE SCALE GENOMIC DNA]</scope>
</reference>
<evidence type="ECO:0000313" key="2">
    <source>
        <dbReference type="EMBL" id="KER31902.1"/>
    </source>
</evidence>
<organism evidence="2 3">
    <name type="scientific">Opisthorchis viverrini</name>
    <name type="common">Southeast Asian liver fluke</name>
    <dbReference type="NCBI Taxonomy" id="6198"/>
    <lineage>
        <taxon>Eukaryota</taxon>
        <taxon>Metazoa</taxon>
        <taxon>Spiralia</taxon>
        <taxon>Lophotrochozoa</taxon>
        <taxon>Platyhelminthes</taxon>
        <taxon>Trematoda</taxon>
        <taxon>Digenea</taxon>
        <taxon>Opisthorchiida</taxon>
        <taxon>Opisthorchiata</taxon>
        <taxon>Opisthorchiidae</taxon>
        <taxon>Opisthorchis</taxon>
    </lineage>
</organism>
<dbReference type="GeneID" id="20327072"/>
<accession>A0A075A0W9</accession>
<evidence type="ECO:0000256" key="1">
    <source>
        <dbReference type="SAM" id="MobiDB-lite"/>
    </source>
</evidence>
<dbReference type="RefSeq" id="XP_009164414.1">
    <property type="nucleotide sequence ID" value="XM_009166150.1"/>
</dbReference>
<keyword evidence="3" id="KW-1185">Reference proteome</keyword>
<gene>
    <name evidence="2" type="ORF">T265_12904</name>
</gene>
<proteinExistence type="predicted"/>
<evidence type="ECO:0000313" key="3">
    <source>
        <dbReference type="Proteomes" id="UP000054324"/>
    </source>
</evidence>
<feature type="region of interest" description="Disordered" evidence="1">
    <location>
        <begin position="1"/>
        <end position="21"/>
    </location>
</feature>